<dbReference type="InterPro" id="IPR001214">
    <property type="entry name" value="SET_dom"/>
</dbReference>
<dbReference type="InterPro" id="IPR044570">
    <property type="entry name" value="Set1-like"/>
</dbReference>
<proteinExistence type="predicted"/>
<reference evidence="11" key="1">
    <citation type="submission" date="2007-03" db="EMBL/GenBank/DDBJ databases">
        <title>Annotation of Culex pipiens quinquefasciatus.</title>
        <authorList>
            <consortium name="The Broad Institute Genome Sequencing Platform"/>
            <person name="Atkinson P.W."/>
            <person name="Hemingway J."/>
            <person name="Christensen B.M."/>
            <person name="Higgs S."/>
            <person name="Kodira C."/>
            <person name="Hannick L."/>
            <person name="Megy K."/>
            <person name="O'Leary S."/>
            <person name="Pearson M."/>
            <person name="Haas B.J."/>
            <person name="Mauceli E."/>
            <person name="Wortman J.R."/>
            <person name="Lee N.H."/>
            <person name="Guigo R."/>
            <person name="Stanke M."/>
            <person name="Alvarado L."/>
            <person name="Amedeo P."/>
            <person name="Antoine C.H."/>
            <person name="Arensburger P."/>
            <person name="Bidwell S.L."/>
            <person name="Crawford M."/>
            <person name="Camaro F."/>
            <person name="Devon K."/>
            <person name="Engels R."/>
            <person name="Hammond M."/>
            <person name="Howarth C."/>
            <person name="Koehrsen M."/>
            <person name="Lawson D."/>
            <person name="Montgomery P."/>
            <person name="Nene V."/>
            <person name="Nusbaum C."/>
            <person name="Puiu D."/>
            <person name="Romero-Severson J."/>
            <person name="Severson D.W."/>
            <person name="Shumway M."/>
            <person name="Sisk P."/>
            <person name="Stolte C."/>
            <person name="Zeng Q."/>
            <person name="Eisenstadt E."/>
            <person name="Fraser-Liggett C."/>
            <person name="Strausberg R."/>
            <person name="Galagan J."/>
            <person name="Birren B."/>
            <person name="Collins F.H."/>
        </authorList>
    </citation>
    <scope>NUCLEOTIDE SEQUENCE [LARGE SCALE GENOMIC DNA]</scope>
    <source>
        <strain evidence="11">JHB</strain>
    </source>
</reference>
<keyword evidence="7" id="KW-0539">Nucleus</keyword>
<dbReference type="EMBL" id="DS232484">
    <property type="protein sequence ID" value="EDS42467.1"/>
    <property type="molecule type" value="Genomic_DNA"/>
</dbReference>
<evidence type="ECO:0000256" key="8">
    <source>
        <dbReference type="ARBA" id="ARBA00047571"/>
    </source>
</evidence>
<dbReference type="InterPro" id="IPR024657">
    <property type="entry name" value="COMPASS_Set1_N-SET"/>
</dbReference>
<dbReference type="InParanoid" id="B0X8D1"/>
<dbReference type="EC" id="2.1.1.354" evidence="2"/>
<evidence type="ECO:0000256" key="9">
    <source>
        <dbReference type="SAM" id="MobiDB-lite"/>
    </source>
</evidence>
<feature type="domain" description="COMPASS complex Set1 subunit N-SET" evidence="10">
    <location>
        <begin position="206"/>
        <end position="324"/>
    </location>
</feature>
<comment type="catalytic activity">
    <reaction evidence="8">
        <text>L-lysyl(4)-[histone H3] + 3 S-adenosyl-L-methionine = N(6),N(6),N(6)-trimethyl-L-lysyl(4)-[histone H3] + 3 S-adenosyl-L-homocysteine + 3 H(+)</text>
        <dbReference type="Rhea" id="RHEA:60260"/>
        <dbReference type="Rhea" id="RHEA-COMP:15537"/>
        <dbReference type="Rhea" id="RHEA-COMP:15547"/>
        <dbReference type="ChEBI" id="CHEBI:15378"/>
        <dbReference type="ChEBI" id="CHEBI:29969"/>
        <dbReference type="ChEBI" id="CHEBI:57856"/>
        <dbReference type="ChEBI" id="CHEBI:59789"/>
        <dbReference type="ChEBI" id="CHEBI:61961"/>
        <dbReference type="EC" id="2.1.1.354"/>
    </reaction>
</comment>
<comment type="subcellular location">
    <subcellularLocation>
        <location evidence="1">Nucleus</location>
    </subcellularLocation>
</comment>
<dbReference type="KEGG" id="cqu:CpipJ_CPIJ015816"/>
<dbReference type="InterPro" id="IPR046341">
    <property type="entry name" value="SET_dom_sf"/>
</dbReference>
<dbReference type="STRING" id="7176.B0X8D1"/>
<evidence type="ECO:0000313" key="12">
    <source>
        <dbReference type="EnsemblMetazoa" id="CPIJ015816-PA"/>
    </source>
</evidence>
<dbReference type="Proteomes" id="UP000002320">
    <property type="component" value="Unassembled WGS sequence"/>
</dbReference>
<dbReference type="Pfam" id="PF00856">
    <property type="entry name" value="SET"/>
    <property type="match status" value="1"/>
</dbReference>
<keyword evidence="5" id="KW-0949">S-adenosyl-L-methionine</keyword>
<dbReference type="eggNOG" id="KOG1080">
    <property type="taxonomic scope" value="Eukaryota"/>
</dbReference>
<dbReference type="HOGENOM" id="CLU_625938_0_0_1"/>
<reference evidence="12" key="2">
    <citation type="submission" date="2021-02" db="UniProtKB">
        <authorList>
            <consortium name="EnsemblMetazoa"/>
        </authorList>
    </citation>
    <scope>IDENTIFICATION</scope>
    <source>
        <strain evidence="12">JHB</strain>
    </source>
</reference>
<sequence>MTRVVLEVWTDLAAISSMVYYHLRLFGHDNRQVHRLQAVGDRAGEESGQSEVDQQFRQALGITLQTHRMDVVESSLMKEYVTLSLIQNRFIHNTVLCCLVCLYKDPLAVAKLLDNQGCCVTDRVRSVRNGNPAVSAQIPMEVQQHQQPAATEVAPVVPAHRSTGRPKKDPNAPNANHFFQQQALLPFAAGQQRFTFMPMPKYHERDIRTQMSMLYNFLTRGFDAEDVQYIHQSYELMLGDDTDIKQHSTGSVRTQSFCKIDPREKTKYKYLHLCGTAAGNHLKNIETAKAVTKMQGLPREAQSNQRQHLPNCYTKVNTIESEKKIVIYSKQPIGVNEEITYDYKLCLKIRVRSASRVTTSTPMPPPPPVDSLVGEGGCSLLGSVLQLWLLSSPRPCCHHRPYRPYASCEFRVPRPRFQSLPSPAGPSTFANDDYPPDC</sequence>
<dbReference type="SMART" id="SM01291">
    <property type="entry name" value="N-SET"/>
    <property type="match status" value="1"/>
</dbReference>
<keyword evidence="3" id="KW-0489">Methyltransferase</keyword>
<evidence type="ECO:0000256" key="3">
    <source>
        <dbReference type="ARBA" id="ARBA00022603"/>
    </source>
</evidence>
<gene>
    <name evidence="12" type="primary">6049087</name>
    <name evidence="11" type="ORF">CpipJ_CPIJ015816</name>
</gene>
<keyword evidence="13" id="KW-1185">Reference proteome</keyword>
<dbReference type="GO" id="GO:0048188">
    <property type="term" value="C:Set1C/COMPASS complex"/>
    <property type="evidence" value="ECO:0007669"/>
    <property type="project" value="TreeGrafter"/>
</dbReference>
<dbReference type="eggNOG" id="KOG2062">
    <property type="taxonomic scope" value="Eukaryota"/>
</dbReference>
<evidence type="ECO:0000256" key="2">
    <source>
        <dbReference type="ARBA" id="ARBA00012182"/>
    </source>
</evidence>
<protein>
    <recommendedName>
        <fullName evidence="2">[histone H3]-lysine(4) N-trimethyltransferase</fullName>
        <ecNumber evidence="2">2.1.1.354</ecNumber>
    </recommendedName>
</protein>
<dbReference type="VEuPathDB" id="VectorBase:CPIJ015816"/>
<organism>
    <name type="scientific">Culex quinquefasciatus</name>
    <name type="common">Southern house mosquito</name>
    <name type="synonym">Culex pungens</name>
    <dbReference type="NCBI Taxonomy" id="7176"/>
    <lineage>
        <taxon>Eukaryota</taxon>
        <taxon>Metazoa</taxon>
        <taxon>Ecdysozoa</taxon>
        <taxon>Arthropoda</taxon>
        <taxon>Hexapoda</taxon>
        <taxon>Insecta</taxon>
        <taxon>Pterygota</taxon>
        <taxon>Neoptera</taxon>
        <taxon>Endopterygota</taxon>
        <taxon>Diptera</taxon>
        <taxon>Nematocera</taxon>
        <taxon>Culicoidea</taxon>
        <taxon>Culicidae</taxon>
        <taxon>Culicinae</taxon>
        <taxon>Culicini</taxon>
        <taxon>Culex</taxon>
        <taxon>Culex</taxon>
    </lineage>
</organism>
<dbReference type="EnsemblMetazoa" id="CPIJ015816-RA">
    <property type="protein sequence ID" value="CPIJ015816-PA"/>
    <property type="gene ID" value="CPIJ015816"/>
</dbReference>
<dbReference type="Gene3D" id="2.170.270.10">
    <property type="entry name" value="SET domain"/>
    <property type="match status" value="1"/>
</dbReference>
<evidence type="ECO:0000256" key="1">
    <source>
        <dbReference type="ARBA" id="ARBA00004123"/>
    </source>
</evidence>
<dbReference type="PANTHER" id="PTHR45814">
    <property type="entry name" value="HISTONE-LYSINE N-METHYLTRANSFERASE SETD1"/>
    <property type="match status" value="1"/>
</dbReference>
<dbReference type="VEuPathDB" id="VectorBase:CQUJHB007311"/>
<accession>B0X8D1</accession>
<name>B0X8D1_CULQU</name>
<dbReference type="OrthoDB" id="308383at2759"/>
<evidence type="ECO:0000256" key="6">
    <source>
        <dbReference type="ARBA" id="ARBA00022853"/>
    </source>
</evidence>
<evidence type="ECO:0000313" key="13">
    <source>
        <dbReference type="Proteomes" id="UP000002320"/>
    </source>
</evidence>
<dbReference type="AlphaFoldDB" id="B0X8D1"/>
<keyword evidence="4" id="KW-0808">Transferase</keyword>
<dbReference type="PANTHER" id="PTHR45814:SF2">
    <property type="entry name" value="HISTONE-LYSINE N-METHYLTRANSFERASE SETD1"/>
    <property type="match status" value="1"/>
</dbReference>
<dbReference type="GO" id="GO:0032259">
    <property type="term" value="P:methylation"/>
    <property type="evidence" value="ECO:0007669"/>
    <property type="project" value="UniProtKB-KW"/>
</dbReference>
<evidence type="ECO:0000259" key="10">
    <source>
        <dbReference type="SMART" id="SM01291"/>
    </source>
</evidence>
<evidence type="ECO:0000256" key="5">
    <source>
        <dbReference type="ARBA" id="ARBA00022691"/>
    </source>
</evidence>
<dbReference type="GO" id="GO:0140999">
    <property type="term" value="F:histone H3K4 trimethyltransferase activity"/>
    <property type="evidence" value="ECO:0007669"/>
    <property type="project" value="UniProtKB-EC"/>
</dbReference>
<keyword evidence="6" id="KW-0156">Chromatin regulator</keyword>
<dbReference type="SUPFAM" id="SSF82199">
    <property type="entry name" value="SET domain"/>
    <property type="match status" value="1"/>
</dbReference>
<evidence type="ECO:0000313" key="11">
    <source>
        <dbReference type="EMBL" id="EDS42467.1"/>
    </source>
</evidence>
<evidence type="ECO:0000256" key="7">
    <source>
        <dbReference type="ARBA" id="ARBA00023242"/>
    </source>
</evidence>
<feature type="region of interest" description="Disordered" evidence="9">
    <location>
        <begin position="419"/>
        <end position="438"/>
    </location>
</feature>
<evidence type="ECO:0000256" key="4">
    <source>
        <dbReference type="ARBA" id="ARBA00022679"/>
    </source>
</evidence>